<dbReference type="Gene3D" id="1.10.1790.10">
    <property type="entry name" value="PRD domain"/>
    <property type="match status" value="1"/>
</dbReference>
<dbReference type="InterPro" id="IPR036650">
    <property type="entry name" value="CAT_RNA-bd_dom_sf"/>
</dbReference>
<dbReference type="AlphaFoldDB" id="A0A0K9GNZ0"/>
<dbReference type="PANTHER" id="PTHR30185">
    <property type="entry name" value="CRYPTIC BETA-GLUCOSIDE BGL OPERON ANTITERMINATOR"/>
    <property type="match status" value="1"/>
</dbReference>
<evidence type="ECO:0000313" key="4">
    <source>
        <dbReference type="Proteomes" id="UP000037146"/>
    </source>
</evidence>
<dbReference type="NCBIfam" id="NF047357">
    <property type="entry name" value="antiterm_GlcT"/>
    <property type="match status" value="1"/>
</dbReference>
<dbReference type="Gene3D" id="1.20.890.100">
    <property type="match status" value="1"/>
</dbReference>
<dbReference type="Pfam" id="PF00874">
    <property type="entry name" value="PRD"/>
    <property type="match status" value="2"/>
</dbReference>
<evidence type="ECO:0000313" key="3">
    <source>
        <dbReference type="EMBL" id="KMY48375.1"/>
    </source>
</evidence>
<feature type="domain" description="PRD" evidence="2">
    <location>
        <begin position="68"/>
        <end position="173"/>
    </location>
</feature>
<dbReference type="GO" id="GO:0006355">
    <property type="term" value="P:regulation of DNA-templated transcription"/>
    <property type="evidence" value="ECO:0007669"/>
    <property type="project" value="InterPro"/>
</dbReference>
<accession>A0A0K9GNZ0</accession>
<dbReference type="GO" id="GO:0003723">
    <property type="term" value="F:RNA binding"/>
    <property type="evidence" value="ECO:0007669"/>
    <property type="project" value="InterPro"/>
</dbReference>
<dbReference type="SUPFAM" id="SSF50151">
    <property type="entry name" value="SacY-like RNA-binding domain"/>
    <property type="match status" value="1"/>
</dbReference>
<dbReference type="InterPro" id="IPR050661">
    <property type="entry name" value="BglG_antiterminators"/>
</dbReference>
<dbReference type="InterPro" id="IPR036634">
    <property type="entry name" value="PRD_sf"/>
</dbReference>
<reference evidence="4" key="1">
    <citation type="submission" date="2015-07" db="EMBL/GenBank/DDBJ databases">
        <title>Genome sequencing project for genomic taxonomy and phylogenomics of Bacillus-like bacteria.</title>
        <authorList>
            <person name="Liu B."/>
            <person name="Wang J."/>
            <person name="Zhu Y."/>
            <person name="Liu G."/>
            <person name="Chen Q."/>
            <person name="Chen Z."/>
            <person name="Lan J."/>
            <person name="Che J."/>
            <person name="Ge C."/>
            <person name="Shi H."/>
            <person name="Pan Z."/>
            <person name="Liu X."/>
        </authorList>
    </citation>
    <scope>NUCLEOTIDE SEQUENCE [LARGE SCALE GENOMIC DNA]</scope>
    <source>
        <strain evidence="4">FJAT-27997</strain>
    </source>
</reference>
<evidence type="ECO:0000259" key="2">
    <source>
        <dbReference type="PROSITE" id="PS51372"/>
    </source>
</evidence>
<dbReference type="PATRIC" id="fig|1679170.3.peg.309"/>
<proteinExistence type="predicted"/>
<dbReference type="OrthoDB" id="9813552at2"/>
<sequence>MGVAIINKVLNNNVVIANHPSYGEIVIIGKGIGFNRKRDDEISLENADKMFVLTGKKEQEDYKKLLPEIDEKHQGAIIEAINHISKRVSGSVNEYIHVGMTDHLLFALNRIENGLSIKNPFLVETSTLYPFEYEIAKEVIEILEIKTGISLPEGEAGFITLHIHSALTNKELAKVNQHSQLVTHLINLIEEQMQIDIDKESIDYVRLVRHLRYTIDRVLRGEKVEEPEILTTLLKDEYPLCYNLAWKLMKIMQQHLKEQVCDAEAIYLTMHLQRLQKKIT</sequence>
<dbReference type="InterPro" id="IPR004341">
    <property type="entry name" value="CAT_RNA-bd_dom"/>
</dbReference>
<dbReference type="Gene3D" id="1.20.58.1950">
    <property type="match status" value="1"/>
</dbReference>
<organism evidence="3 4">
    <name type="scientific">Peribacillus loiseleuriae</name>
    <dbReference type="NCBI Taxonomy" id="1679170"/>
    <lineage>
        <taxon>Bacteria</taxon>
        <taxon>Bacillati</taxon>
        <taxon>Bacillota</taxon>
        <taxon>Bacilli</taxon>
        <taxon>Bacillales</taxon>
        <taxon>Bacillaceae</taxon>
        <taxon>Peribacillus</taxon>
    </lineage>
</organism>
<gene>
    <name evidence="3" type="ORF">AC625_01625</name>
</gene>
<dbReference type="InterPro" id="IPR011608">
    <property type="entry name" value="PRD"/>
</dbReference>
<dbReference type="SMART" id="SM01061">
    <property type="entry name" value="CAT_RBD"/>
    <property type="match status" value="1"/>
</dbReference>
<dbReference type="EMBL" id="LFZW01000001">
    <property type="protein sequence ID" value="KMY48375.1"/>
    <property type="molecule type" value="Genomic_DNA"/>
</dbReference>
<dbReference type="PROSITE" id="PS51372">
    <property type="entry name" value="PRD_2"/>
    <property type="match status" value="2"/>
</dbReference>
<evidence type="ECO:0000256" key="1">
    <source>
        <dbReference type="ARBA" id="ARBA00022737"/>
    </source>
</evidence>
<comment type="caution">
    <text evidence="3">The sequence shown here is derived from an EMBL/GenBank/DDBJ whole genome shotgun (WGS) entry which is preliminary data.</text>
</comment>
<feature type="domain" description="PRD" evidence="2">
    <location>
        <begin position="174"/>
        <end position="280"/>
    </location>
</feature>
<dbReference type="Pfam" id="PF03123">
    <property type="entry name" value="CAT_RBD"/>
    <property type="match status" value="1"/>
</dbReference>
<dbReference type="RefSeq" id="WP_049679697.1">
    <property type="nucleotide sequence ID" value="NZ_LFZW01000001.1"/>
</dbReference>
<dbReference type="STRING" id="1679170.AC625_01625"/>
<keyword evidence="4" id="KW-1185">Reference proteome</keyword>
<protein>
    <recommendedName>
        <fullName evidence="2">PRD domain-containing protein</fullName>
    </recommendedName>
</protein>
<dbReference type="PANTHER" id="PTHR30185:SF16">
    <property type="entry name" value="PROTEIN GLCT"/>
    <property type="match status" value="1"/>
</dbReference>
<keyword evidence="1" id="KW-0677">Repeat</keyword>
<dbReference type="SUPFAM" id="SSF63520">
    <property type="entry name" value="PTS-regulatory domain, PRD"/>
    <property type="match status" value="2"/>
</dbReference>
<dbReference type="Proteomes" id="UP000037146">
    <property type="component" value="Unassembled WGS sequence"/>
</dbReference>
<dbReference type="Gene3D" id="2.30.24.10">
    <property type="entry name" value="CAT RNA-binding domain"/>
    <property type="match status" value="1"/>
</dbReference>
<name>A0A0K9GNZ0_9BACI</name>